<protein>
    <submittedName>
        <fullName evidence="1">OpgC domain-containing protein</fullName>
    </submittedName>
</protein>
<sequence>MPARREIRIDFIRGLALLAIFVGHAGFDFSDAFQQARGFSDASEIFVLLAGVSAALAYWRPSGFDPEAASAKTLRRALRLYLVHLAMVAALLLSVALPPIASRPAIVAELGLDTFGAAPVRNAVEIVLLSFMPGDLDILPLYVFLIVATPFFLALHERSRRLLLALSGGLALAFGALKLDFVNDAMPAGGWYFDPLSWQFVFVIGLCIGVGLKRGRDPLAYRPWLFRLAATFVLTAIPANLLLHFVFTEISSSHLVHALVSKTFVGPLRLANALALLYVLWNLSAVKRLTADGALAPVFAAGAASLPVFVFGLALSTLCQMLMASEVAIPLAAQACLAVGGCLAQLVLATHLGERKLKRRNASVPLAASLPQG</sequence>
<accession>A0ACD4NUD7</accession>
<evidence type="ECO:0000313" key="2">
    <source>
        <dbReference type="Proteomes" id="UP001163223"/>
    </source>
</evidence>
<gene>
    <name evidence="1" type="primary">opgC</name>
    <name evidence="1" type="ORF">OXU80_09490</name>
</gene>
<reference evidence="1" key="1">
    <citation type="submission" date="2022-11" db="EMBL/GenBank/DDBJ databases">
        <title>beta-Carotene-producing bacterium, Jeongeuplla avenae sp. nov., alleviates the salt stress of Arabidopsis seedlings.</title>
        <authorList>
            <person name="Jiang L."/>
            <person name="Lee J."/>
        </authorList>
    </citation>
    <scope>NUCLEOTIDE SEQUENCE</scope>
    <source>
        <strain evidence="1">DY_R2A_6</strain>
    </source>
</reference>
<dbReference type="Proteomes" id="UP001163223">
    <property type="component" value="Chromosome"/>
</dbReference>
<name>A0ACD4NUD7_9HYPH</name>
<evidence type="ECO:0000313" key="1">
    <source>
        <dbReference type="EMBL" id="WAJ30407.1"/>
    </source>
</evidence>
<dbReference type="EMBL" id="CP113520">
    <property type="protein sequence ID" value="WAJ30407.1"/>
    <property type="molecule type" value="Genomic_DNA"/>
</dbReference>
<keyword evidence="2" id="KW-1185">Reference proteome</keyword>
<proteinExistence type="predicted"/>
<organism evidence="1 2">
    <name type="scientific">Antarcticirhabdus aurantiaca</name>
    <dbReference type="NCBI Taxonomy" id="2606717"/>
    <lineage>
        <taxon>Bacteria</taxon>
        <taxon>Pseudomonadati</taxon>
        <taxon>Pseudomonadota</taxon>
        <taxon>Alphaproteobacteria</taxon>
        <taxon>Hyphomicrobiales</taxon>
        <taxon>Aurantimonadaceae</taxon>
        <taxon>Antarcticirhabdus</taxon>
    </lineage>
</organism>